<dbReference type="PANTHER" id="PTHR22930">
    <property type="match status" value="1"/>
</dbReference>
<evidence type="ECO:0000256" key="2">
    <source>
        <dbReference type="ARBA" id="ARBA00004123"/>
    </source>
</evidence>
<comment type="cofactor">
    <cofactor evidence="1">
        <name>a divalent metal cation</name>
        <dbReference type="ChEBI" id="CHEBI:60240"/>
    </cofactor>
</comment>
<dbReference type="OrthoDB" id="2668416at2759"/>
<dbReference type="GO" id="GO:0005634">
    <property type="term" value="C:nucleus"/>
    <property type="evidence" value="ECO:0007669"/>
    <property type="project" value="UniProtKB-SubCell"/>
</dbReference>
<keyword evidence="6" id="KW-0378">Hydrolase</keyword>
<protein>
    <submittedName>
        <fullName evidence="10">Protein ANTAGONIST OF LIKE HETEROCHROMATIN PROTEIN 1-like</fullName>
    </submittedName>
</protein>
<accession>A0A6P8UI53</accession>
<evidence type="ECO:0000313" key="9">
    <source>
        <dbReference type="Proteomes" id="UP000515161"/>
    </source>
</evidence>
<evidence type="ECO:0000256" key="1">
    <source>
        <dbReference type="ARBA" id="ARBA00001968"/>
    </source>
</evidence>
<dbReference type="PANTHER" id="PTHR22930:SF236">
    <property type="entry name" value="PROTEIN ALP1-LIKE-RELATED"/>
    <property type="match status" value="1"/>
</dbReference>
<evidence type="ECO:0000256" key="4">
    <source>
        <dbReference type="ARBA" id="ARBA00022722"/>
    </source>
</evidence>
<reference evidence="10" key="1">
    <citation type="submission" date="2025-08" db="UniProtKB">
        <authorList>
            <consortium name="RefSeq"/>
        </authorList>
    </citation>
    <scope>IDENTIFICATION</scope>
</reference>
<organism evidence="9 10">
    <name type="scientific">Gymnodraco acuticeps</name>
    <name type="common">Antarctic dragonfish</name>
    <dbReference type="NCBI Taxonomy" id="8218"/>
    <lineage>
        <taxon>Eukaryota</taxon>
        <taxon>Metazoa</taxon>
        <taxon>Chordata</taxon>
        <taxon>Craniata</taxon>
        <taxon>Vertebrata</taxon>
        <taxon>Euteleostomi</taxon>
        <taxon>Actinopterygii</taxon>
        <taxon>Neopterygii</taxon>
        <taxon>Teleostei</taxon>
        <taxon>Neoteleostei</taxon>
        <taxon>Acanthomorphata</taxon>
        <taxon>Eupercaria</taxon>
        <taxon>Perciformes</taxon>
        <taxon>Notothenioidei</taxon>
        <taxon>Bathydraconidae</taxon>
        <taxon>Gymnodraco</taxon>
    </lineage>
</organism>
<evidence type="ECO:0000256" key="3">
    <source>
        <dbReference type="ARBA" id="ARBA00006958"/>
    </source>
</evidence>
<dbReference type="InParanoid" id="A0A6P8UI53"/>
<dbReference type="RefSeq" id="XP_034075901.1">
    <property type="nucleotide sequence ID" value="XM_034220010.1"/>
</dbReference>
<keyword evidence="9" id="KW-1185">Reference proteome</keyword>
<dbReference type="GO" id="GO:0016787">
    <property type="term" value="F:hydrolase activity"/>
    <property type="evidence" value="ECO:0007669"/>
    <property type="project" value="UniProtKB-KW"/>
</dbReference>
<feature type="domain" description="DDE Tnp4" evidence="8">
    <location>
        <begin position="225"/>
        <end position="388"/>
    </location>
</feature>
<proteinExistence type="inferred from homology"/>
<evidence type="ECO:0000256" key="7">
    <source>
        <dbReference type="ARBA" id="ARBA00023242"/>
    </source>
</evidence>
<keyword evidence="7" id="KW-0539">Nucleus</keyword>
<comment type="subcellular location">
    <subcellularLocation>
        <location evidence="2">Nucleus</location>
    </subcellularLocation>
</comment>
<dbReference type="AlphaFoldDB" id="A0A6P8UI53"/>
<evidence type="ECO:0000259" key="8">
    <source>
        <dbReference type="Pfam" id="PF13359"/>
    </source>
</evidence>
<dbReference type="InterPro" id="IPR027806">
    <property type="entry name" value="HARBI1_dom"/>
</dbReference>
<name>A0A6P8UI53_GYMAC</name>
<dbReference type="Pfam" id="PF13359">
    <property type="entry name" value="DDE_Tnp_4"/>
    <property type="match status" value="1"/>
</dbReference>
<dbReference type="GeneID" id="117548635"/>
<dbReference type="KEGG" id="gacu:117548635"/>
<gene>
    <name evidence="10" type="primary">LOC117548635</name>
</gene>
<evidence type="ECO:0000256" key="5">
    <source>
        <dbReference type="ARBA" id="ARBA00022723"/>
    </source>
</evidence>
<comment type="similarity">
    <text evidence="3">Belongs to the HARBI1 family.</text>
</comment>
<dbReference type="GO" id="GO:0046872">
    <property type="term" value="F:metal ion binding"/>
    <property type="evidence" value="ECO:0007669"/>
    <property type="project" value="UniProtKB-KW"/>
</dbReference>
<evidence type="ECO:0000313" key="10">
    <source>
        <dbReference type="RefSeq" id="XP_034075901.1"/>
    </source>
</evidence>
<keyword evidence="4" id="KW-0540">Nuclease</keyword>
<keyword evidence="5" id="KW-0479">Metal-binding</keyword>
<sequence>MSSSMRHNSQNTQQQWRMWKPSCPCFLVCGFFITARRKTLFRKRLLIARRNTEEAEGRLMAIVQRGRDYSRTTQRQRYSKLGCHRRPCVWMLDRATEWWGVIVPSFTHTQWVENFRMSEETYVYLCNKLRPAMERQDTPFRECIPLKKRVAIALWKLATGSEYRSIGHLFGVSRTTVCRCVQDFCAAAETLLVPKLIRSPDREQFAEMAAYTENRWGLPQCVGAIDGLHIPILAPQEYHCDYFNRKGWHSIILQGVVDGKGQFWNVFAGMPGSLHDARVLRLSSLWELASRGNYFPPCTRDIGGVNAGYYILGDNAYPLQNWLIKTFPDNGRLTAEHVIYNKRICRARVVVENAFGRLKGRWRCLMKRNDCDVKLVKSMVLTCCALHNLCESHGETYDDGWDAAAEPGVAVAHGAEEEGTEIREGLMRYLNS</sequence>
<dbReference type="Proteomes" id="UP000515161">
    <property type="component" value="Unplaced"/>
</dbReference>
<evidence type="ECO:0000256" key="6">
    <source>
        <dbReference type="ARBA" id="ARBA00022801"/>
    </source>
</evidence>
<dbReference type="InterPro" id="IPR045249">
    <property type="entry name" value="HARBI1-like"/>
</dbReference>
<dbReference type="GO" id="GO:0004518">
    <property type="term" value="F:nuclease activity"/>
    <property type="evidence" value="ECO:0007669"/>
    <property type="project" value="UniProtKB-KW"/>
</dbReference>